<feature type="region of interest" description="Disordered" evidence="1">
    <location>
        <begin position="663"/>
        <end position="725"/>
    </location>
</feature>
<feature type="compositionally biased region" description="Low complexity" evidence="1">
    <location>
        <begin position="697"/>
        <end position="712"/>
    </location>
</feature>
<name>A0A2S1ZS25_NILLU</name>
<dbReference type="InterPro" id="IPR002557">
    <property type="entry name" value="Chitin-bd_dom"/>
</dbReference>
<sequence>MQLQTLLTASLLLLLFWKKDGISSAAEPGYLDFDNLPETNFSCESKVIGGYYADVETGCQMFHVCTIGQKGEITDIKFLCLNGTVFDQETRVCERLDEVDCSKTESFFDLNLQLYGNKAGPFGIEPENEEIVEEECDPEDEEECQRTEDGGVREDDEEGTGGGGPGGEKVPLINNNNGGAIQQTTFPPISVATTTTNRPNVFSSTSTARVPTSTLQPSTTGQPAFQSGDPDTIAALLALHNAFAQSLQHHDINNKQQQEQQQAQQQEQIEQQQRDIQEHQRKQHLQQIQQQKQQEQLQHQQAQLQQHQAQLDQRQQKITQQAAKQAANAYVAAVESQAPHAATAKPVPPPPQVPQQNLRLQQVAQQNLRSQQQVLQGVLQQQNLRPQQVSQQQVLQQQSLRPQQVPQQQQNLRLQQAAQQNLRSQQTAQQQVLQGVLQQGLQEVRQQQPTHRFPGQIHYDTSKQQNPVLPSQQEQQQKLLQQQQHRFPQQQVHYETSTSPQQDSPQRFPHYNSKPESNPRFPAQIHFEATKSPVIGAERFGGGSYVAEATKSPVISAERFGGGAYGSEATKSPVIGAERFGGGAYQQNFGQQRGQSGERPKPFSFHQYDSQPSTTASPYLLHQLKVNRVKQEQQHSNFPRQASQRSITTPAVAVVTSTSTTTSIRSGATKKGQLHTGNDNLGPLHISNEGPLHTRSETFLGSSVTSSSSELLPGNNETAHAQSAEYEDYQEGDVGADPFFQDVPKIGRNRRDVEGVVRDSRIQEGATFGGEVARVKGSVRDSEKEKGATSSGGVAGVKGSIRDSEKENGATSSGGVAGVNGVCEE</sequence>
<dbReference type="OrthoDB" id="10065127at2759"/>
<dbReference type="GO" id="GO:0005576">
    <property type="term" value="C:extracellular region"/>
    <property type="evidence" value="ECO:0007669"/>
    <property type="project" value="InterPro"/>
</dbReference>
<reference evidence="4" key="1">
    <citation type="submission" date="2017-09" db="EMBL/GenBank/DDBJ databases">
        <authorList>
            <person name="Ehlers B."/>
            <person name="Leendertz F.H."/>
        </authorList>
    </citation>
    <scope>NUCLEOTIDE SEQUENCE</scope>
    <source>
        <strain evidence="4">NlugCPAP1-O</strain>
    </source>
</reference>
<reference evidence="4" key="2">
    <citation type="journal article" date="2018" name="Proc. Natl. Acad. Sci. U.S.A.">
        <title>A comprehensive omics analysis and functional survey of cuticular proteins in the brown planthopper.</title>
        <authorList>
            <person name="Pan P.L."/>
            <person name="Ye Y.X."/>
            <person name="Lou Y.H."/>
            <person name="Lu J.B."/>
            <person name="Cheng C."/>
            <person name="Shen Y."/>
            <person name="Moussian B."/>
            <person name="Zhang C.X."/>
        </authorList>
    </citation>
    <scope>NUCLEOTIDE SEQUENCE</scope>
    <source>
        <strain evidence="4">NlugCPAP1-O</strain>
    </source>
</reference>
<proteinExistence type="evidence at transcript level"/>
<accession>A0A2S1ZS25</accession>
<feature type="compositionally biased region" description="Basic and acidic residues" evidence="1">
    <location>
        <begin position="778"/>
        <end position="787"/>
    </location>
</feature>
<feature type="signal peptide" evidence="2">
    <location>
        <begin position="1"/>
        <end position="21"/>
    </location>
</feature>
<dbReference type="SUPFAM" id="SSF57625">
    <property type="entry name" value="Invertebrate chitin-binding proteins"/>
    <property type="match status" value="1"/>
</dbReference>
<feature type="compositionally biased region" description="Low complexity" evidence="1">
    <location>
        <begin position="464"/>
        <end position="491"/>
    </location>
</feature>
<feature type="compositionally biased region" description="Polar residues" evidence="1">
    <location>
        <begin position="193"/>
        <end position="225"/>
    </location>
</feature>
<keyword evidence="2" id="KW-0732">Signal</keyword>
<feature type="compositionally biased region" description="Basic and acidic residues" evidence="1">
    <location>
        <begin position="144"/>
        <end position="153"/>
    </location>
</feature>
<evidence type="ECO:0000313" key="4">
    <source>
        <dbReference type="EMBL" id="AWK28269.1"/>
    </source>
</evidence>
<organism evidence="4">
    <name type="scientific">Nilaparvata lugens</name>
    <name type="common">Brown planthopper</name>
    <dbReference type="NCBI Taxonomy" id="108931"/>
    <lineage>
        <taxon>Eukaryota</taxon>
        <taxon>Metazoa</taxon>
        <taxon>Ecdysozoa</taxon>
        <taxon>Arthropoda</taxon>
        <taxon>Hexapoda</taxon>
        <taxon>Insecta</taxon>
        <taxon>Pterygota</taxon>
        <taxon>Neoptera</taxon>
        <taxon>Paraneoptera</taxon>
        <taxon>Hemiptera</taxon>
        <taxon>Auchenorrhyncha</taxon>
        <taxon>Fulgoroidea</taxon>
        <taxon>Delphacidae</taxon>
        <taxon>Delphacinae</taxon>
        <taxon>Nilaparvata</taxon>
    </lineage>
</organism>
<feature type="compositionally biased region" description="Polar residues" evidence="1">
    <location>
        <begin position="492"/>
        <end position="505"/>
    </location>
</feature>
<feature type="region of interest" description="Disordered" evidence="1">
    <location>
        <begin position="131"/>
        <end position="179"/>
    </location>
</feature>
<dbReference type="InterPro" id="IPR052976">
    <property type="entry name" value="Scoloptoxin-like"/>
</dbReference>
<evidence type="ECO:0000256" key="1">
    <source>
        <dbReference type="SAM" id="MobiDB-lite"/>
    </source>
</evidence>
<feature type="compositionally biased region" description="Low complexity" evidence="1">
    <location>
        <begin position="255"/>
        <end position="271"/>
    </location>
</feature>
<dbReference type="GO" id="GO:0008061">
    <property type="term" value="F:chitin binding"/>
    <property type="evidence" value="ECO:0007669"/>
    <property type="project" value="InterPro"/>
</dbReference>
<evidence type="ECO:0000259" key="3">
    <source>
        <dbReference type="PROSITE" id="PS50940"/>
    </source>
</evidence>
<feature type="region of interest" description="Disordered" evidence="1">
    <location>
        <begin position="776"/>
        <end position="825"/>
    </location>
</feature>
<feature type="region of interest" description="Disordered" evidence="1">
    <location>
        <begin position="443"/>
        <end position="520"/>
    </location>
</feature>
<dbReference type="SMART" id="SM00494">
    <property type="entry name" value="ChtBD2"/>
    <property type="match status" value="1"/>
</dbReference>
<dbReference type="Pfam" id="PF01607">
    <property type="entry name" value="CBM_14"/>
    <property type="match status" value="1"/>
</dbReference>
<dbReference type="PROSITE" id="PS50940">
    <property type="entry name" value="CHIT_BIND_II"/>
    <property type="match status" value="1"/>
</dbReference>
<feature type="region of interest" description="Disordered" evidence="1">
    <location>
        <begin position="193"/>
        <end position="228"/>
    </location>
</feature>
<dbReference type="InterPro" id="IPR036508">
    <property type="entry name" value="Chitin-bd_dom_sf"/>
</dbReference>
<dbReference type="EMBL" id="MF942746">
    <property type="protein sequence ID" value="AWK28269.1"/>
    <property type="molecule type" value="mRNA"/>
</dbReference>
<protein>
    <submittedName>
        <fullName evidence="4">Cuticular protein</fullName>
    </submittedName>
</protein>
<feature type="domain" description="Chitin-binding type-2" evidence="3">
    <location>
        <begin position="40"/>
        <end position="103"/>
    </location>
</feature>
<feature type="region of interest" description="Disordered" evidence="1">
    <location>
        <begin position="251"/>
        <end position="289"/>
    </location>
</feature>
<feature type="chain" id="PRO_5015435682" evidence="2">
    <location>
        <begin position="22"/>
        <end position="825"/>
    </location>
</feature>
<dbReference type="AlphaFoldDB" id="A0A2S1ZS25"/>
<feature type="compositionally biased region" description="Acidic residues" evidence="1">
    <location>
        <begin position="131"/>
        <end position="143"/>
    </location>
</feature>
<dbReference type="PANTHER" id="PTHR22933:SF43">
    <property type="entry name" value="LP10131P"/>
    <property type="match status" value="1"/>
</dbReference>
<feature type="region of interest" description="Disordered" evidence="1">
    <location>
        <begin position="587"/>
        <end position="614"/>
    </location>
</feature>
<dbReference type="PANTHER" id="PTHR22933">
    <property type="entry name" value="FI18007P1-RELATED"/>
    <property type="match status" value="1"/>
</dbReference>
<evidence type="ECO:0000256" key="2">
    <source>
        <dbReference type="SAM" id="SignalP"/>
    </source>
</evidence>
<dbReference type="Gene3D" id="2.170.140.10">
    <property type="entry name" value="Chitin binding domain"/>
    <property type="match status" value="1"/>
</dbReference>